<name>E4Y0C1_OIKDI</name>
<evidence type="ECO:0000313" key="4">
    <source>
        <dbReference type="EMBL" id="CBY15329.1"/>
    </source>
</evidence>
<evidence type="ECO:0000313" key="5">
    <source>
        <dbReference type="Proteomes" id="UP000001307"/>
    </source>
</evidence>
<dbReference type="InParanoid" id="E4Y0C1"/>
<keyword evidence="3" id="KW-0812">Transmembrane</keyword>
<feature type="non-terminal residue" evidence="4">
    <location>
        <position position="464"/>
    </location>
</feature>
<evidence type="ECO:0000256" key="3">
    <source>
        <dbReference type="SAM" id="Phobius"/>
    </source>
</evidence>
<keyword evidence="3" id="KW-1133">Transmembrane helix</keyword>
<dbReference type="Proteomes" id="UP000001307">
    <property type="component" value="Unassembled WGS sequence"/>
</dbReference>
<feature type="transmembrane region" description="Helical" evidence="3">
    <location>
        <begin position="232"/>
        <end position="253"/>
    </location>
</feature>
<dbReference type="EMBL" id="FN653482">
    <property type="protein sequence ID" value="CBY15329.1"/>
    <property type="molecule type" value="Genomic_DNA"/>
</dbReference>
<reference evidence="4" key="1">
    <citation type="journal article" date="2010" name="Science">
        <title>Plasticity of animal genome architecture unmasked by rapid evolution of a pelagic tunicate.</title>
        <authorList>
            <person name="Denoeud F."/>
            <person name="Henriet S."/>
            <person name="Mungpakdee S."/>
            <person name="Aury J.M."/>
            <person name="Da Silva C."/>
            <person name="Brinkmann H."/>
            <person name="Mikhaleva J."/>
            <person name="Olsen L.C."/>
            <person name="Jubin C."/>
            <person name="Canestro C."/>
            <person name="Bouquet J.M."/>
            <person name="Danks G."/>
            <person name="Poulain J."/>
            <person name="Campsteijn C."/>
            <person name="Adamski M."/>
            <person name="Cross I."/>
            <person name="Yadetie F."/>
            <person name="Muffato M."/>
            <person name="Louis A."/>
            <person name="Butcher S."/>
            <person name="Tsagkogeorga G."/>
            <person name="Konrad A."/>
            <person name="Singh S."/>
            <person name="Jensen M.F."/>
            <person name="Cong E.H."/>
            <person name="Eikeseth-Otteraa H."/>
            <person name="Noel B."/>
            <person name="Anthouard V."/>
            <person name="Porcel B.M."/>
            <person name="Kachouri-Lafond R."/>
            <person name="Nishino A."/>
            <person name="Ugolini M."/>
            <person name="Chourrout P."/>
            <person name="Nishida H."/>
            <person name="Aasland R."/>
            <person name="Huzurbazar S."/>
            <person name="Westhof E."/>
            <person name="Delsuc F."/>
            <person name="Lehrach H."/>
            <person name="Reinhardt R."/>
            <person name="Weissenbach J."/>
            <person name="Roy S.W."/>
            <person name="Artiguenave F."/>
            <person name="Postlethwait J.H."/>
            <person name="Manak J.R."/>
            <person name="Thompson E.M."/>
            <person name="Jaillon O."/>
            <person name="Du Pasquier L."/>
            <person name="Boudinot P."/>
            <person name="Liberles D.A."/>
            <person name="Volff J.N."/>
            <person name="Philippe H."/>
            <person name="Lenhard B."/>
            <person name="Roest Crollius H."/>
            <person name="Wincker P."/>
            <person name="Chourrout D."/>
        </authorList>
    </citation>
    <scope>NUCLEOTIDE SEQUENCE [LARGE SCALE GENOMIC DNA]</scope>
</reference>
<keyword evidence="1" id="KW-0175">Coiled coil</keyword>
<evidence type="ECO:0000256" key="2">
    <source>
        <dbReference type="SAM" id="MobiDB-lite"/>
    </source>
</evidence>
<evidence type="ECO:0000256" key="1">
    <source>
        <dbReference type="SAM" id="Coils"/>
    </source>
</evidence>
<dbReference type="OrthoDB" id="10642096at2759"/>
<feature type="compositionally biased region" description="Basic and acidic residues" evidence="2">
    <location>
        <begin position="442"/>
        <end position="455"/>
    </location>
</feature>
<protein>
    <submittedName>
        <fullName evidence="4">Uncharacterized protein</fullName>
    </submittedName>
</protein>
<feature type="coiled-coil region" evidence="1">
    <location>
        <begin position="8"/>
        <end position="53"/>
    </location>
</feature>
<organism evidence="4">
    <name type="scientific">Oikopleura dioica</name>
    <name type="common">Tunicate</name>
    <dbReference type="NCBI Taxonomy" id="34765"/>
    <lineage>
        <taxon>Eukaryota</taxon>
        <taxon>Metazoa</taxon>
        <taxon>Chordata</taxon>
        <taxon>Tunicata</taxon>
        <taxon>Appendicularia</taxon>
        <taxon>Copelata</taxon>
        <taxon>Oikopleuridae</taxon>
        <taxon>Oikopleura</taxon>
    </lineage>
</organism>
<feature type="region of interest" description="Disordered" evidence="2">
    <location>
        <begin position="442"/>
        <end position="464"/>
    </location>
</feature>
<dbReference type="AlphaFoldDB" id="E4Y0C1"/>
<keyword evidence="5" id="KW-1185">Reference proteome</keyword>
<accession>E4Y0C1</accession>
<keyword evidence="3" id="KW-0472">Membrane</keyword>
<gene>
    <name evidence="4" type="ORF">GSOID_T00012238001</name>
</gene>
<sequence length="464" mass="54384">MSEVPNALEIIMRNIQEMREENREFQQTVIQRIEAIEQTQGNVREELAQIRRENGSNASSGSTFDRNFTRPDRVLPEAIVSGRALVGERENFCPNAQPCFCVLSLYHAITIKTILWKEWVKSSRPDLKNRKIVVTLEKVVGKIELTAYDPKSTMIENINDNGELELKYRENQYGKLRQELTSIEQYVRNNFDTAAFRQRTKDCVISRIGENLQTISIPNPFAEGCLNSVEKLFIAFTFFGLLMMFSFLVFLRYSWPYILEVTKTENFLPVLCGERRGNRRTVATNVREEDIKILFKTLDEGGFWTHFFYKIKKPLSIIKREKISRNIQEKLDEEQKIDDAEMRFWKNFSQLKEEPTFVEKIQNLYKKIKCCKNTKVENKTLAKTVETRDTSSGPDLSNLRRLSNFYPLPFASKKLYVYPAIAKRKELKNVFHKNRKNFNSKKDDLTLKDDSDNTKRLLQNRNSI</sequence>
<proteinExistence type="predicted"/>